<protein>
    <submittedName>
        <fullName evidence="1">Phage regulatory protein</fullName>
    </submittedName>
</protein>
<dbReference type="RefSeq" id="WP_041113233.1">
    <property type="nucleotide sequence ID" value="NZ_BSSZ01000005.1"/>
</dbReference>
<sequence>MGAIKLTKPTFKHIEAEWFAYHDTVTEIKRIREHIMFCTDNEDENVGGGRSSLPSAPTETIAIRLTMNKKLKYLEEIAEAIEKVFNALPDDYKKLVRLRYWSAKKDYTWDGLAKKLNVGRRTAIRWRDEIMQATGEVLGWR</sequence>
<dbReference type="Proteomes" id="UP000031982">
    <property type="component" value="Unassembled WGS sequence"/>
</dbReference>
<name>A0ABR5AXV2_BACBA</name>
<dbReference type="EMBL" id="JXLP01000002">
    <property type="protein sequence ID" value="KIL79571.1"/>
    <property type="molecule type" value="Genomic_DNA"/>
</dbReference>
<dbReference type="InterPro" id="IPR006523">
    <property type="entry name" value="RinA"/>
</dbReference>
<accession>A0ABR5AXV2</accession>
<organism evidence="1 2">
    <name type="scientific">Bacillus badius</name>
    <dbReference type="NCBI Taxonomy" id="1455"/>
    <lineage>
        <taxon>Bacteria</taxon>
        <taxon>Bacillati</taxon>
        <taxon>Bacillota</taxon>
        <taxon>Bacilli</taxon>
        <taxon>Bacillales</taxon>
        <taxon>Bacillaceae</taxon>
        <taxon>Pseudobacillus</taxon>
    </lineage>
</organism>
<keyword evidence="2" id="KW-1185">Reference proteome</keyword>
<dbReference type="NCBIfam" id="TIGR01636">
    <property type="entry name" value="phage_rinA"/>
    <property type="match status" value="1"/>
</dbReference>
<comment type="caution">
    <text evidence="1">The sequence shown here is derived from an EMBL/GenBank/DDBJ whole genome shotgun (WGS) entry which is preliminary data.</text>
</comment>
<gene>
    <name evidence="1" type="ORF">SD77_2025</name>
</gene>
<evidence type="ECO:0000313" key="2">
    <source>
        <dbReference type="Proteomes" id="UP000031982"/>
    </source>
</evidence>
<reference evidence="1 2" key="1">
    <citation type="submission" date="2015-01" db="EMBL/GenBank/DDBJ databases">
        <title>Genome Assembly of Bacillus badius MTCC 1458.</title>
        <authorList>
            <person name="Verma A."/>
            <person name="Khatri I."/>
            <person name="Mual P."/>
            <person name="Subramanian S."/>
            <person name="Krishnamurthi S."/>
        </authorList>
    </citation>
    <scope>NUCLEOTIDE SEQUENCE [LARGE SCALE GENOMIC DNA]</scope>
    <source>
        <strain evidence="1 2">MTCC 1458</strain>
    </source>
</reference>
<proteinExistence type="predicted"/>
<evidence type="ECO:0000313" key="1">
    <source>
        <dbReference type="EMBL" id="KIL79571.1"/>
    </source>
</evidence>